<dbReference type="InterPro" id="IPR000868">
    <property type="entry name" value="Isochorismatase-like_dom"/>
</dbReference>
<feature type="domain" description="Isochorismatase-like" evidence="1">
    <location>
        <begin position="7"/>
        <end position="156"/>
    </location>
</feature>
<dbReference type="EMBL" id="CP154858">
    <property type="protein sequence ID" value="XDT73325.1"/>
    <property type="molecule type" value="Genomic_DNA"/>
</dbReference>
<organism evidence="2">
    <name type="scientific">Thermohahella caldifontis</name>
    <dbReference type="NCBI Taxonomy" id="3142973"/>
    <lineage>
        <taxon>Bacteria</taxon>
        <taxon>Pseudomonadati</taxon>
        <taxon>Pseudomonadota</taxon>
        <taxon>Gammaproteobacteria</taxon>
        <taxon>Oceanospirillales</taxon>
        <taxon>Hahellaceae</taxon>
        <taxon>Thermohahella</taxon>
    </lineage>
</organism>
<dbReference type="KEGG" id="tcd:AAIA72_04970"/>
<reference evidence="2" key="1">
    <citation type="submission" date="2024-05" db="EMBL/GenBank/DDBJ databases">
        <title>Genome sequencing of novel strain.</title>
        <authorList>
            <person name="Ganbat D."/>
            <person name="Ganbat S."/>
            <person name="Lee S.-J."/>
        </authorList>
    </citation>
    <scope>NUCLEOTIDE SEQUENCE</scope>
    <source>
        <strain evidence="2">SMD15-11</strain>
    </source>
</reference>
<evidence type="ECO:0000259" key="1">
    <source>
        <dbReference type="Pfam" id="PF00857"/>
    </source>
</evidence>
<protein>
    <submittedName>
        <fullName evidence="2">Hydrolase</fullName>
    </submittedName>
</protein>
<dbReference type="CDD" id="cd01012">
    <property type="entry name" value="YcaC_related"/>
    <property type="match status" value="1"/>
</dbReference>
<proteinExistence type="predicted"/>
<dbReference type="GO" id="GO:0016787">
    <property type="term" value="F:hydrolase activity"/>
    <property type="evidence" value="ECO:0007669"/>
    <property type="project" value="UniProtKB-KW"/>
</dbReference>
<dbReference type="Pfam" id="PF00857">
    <property type="entry name" value="Isochorismatase"/>
    <property type="match status" value="1"/>
</dbReference>
<dbReference type="RefSeq" id="WP_369602319.1">
    <property type="nucleotide sequence ID" value="NZ_CP154858.1"/>
</dbReference>
<dbReference type="InterPro" id="IPR050993">
    <property type="entry name" value="Isochorismatase_domain"/>
</dbReference>
<gene>
    <name evidence="2" type="ORF">AAIA72_04970</name>
</gene>
<dbReference type="SUPFAM" id="SSF52499">
    <property type="entry name" value="Isochorismatase-like hydrolases"/>
    <property type="match status" value="1"/>
</dbReference>
<dbReference type="AlphaFoldDB" id="A0AB39UZS1"/>
<dbReference type="PANTHER" id="PTHR14119:SF3">
    <property type="entry name" value="ISOCHORISMATASE DOMAIN-CONTAINING PROTEIN 2"/>
    <property type="match status" value="1"/>
</dbReference>
<name>A0AB39UZS1_9GAMM</name>
<dbReference type="Gene3D" id="3.40.50.850">
    <property type="entry name" value="Isochorismatase-like"/>
    <property type="match status" value="1"/>
</dbReference>
<evidence type="ECO:0000313" key="2">
    <source>
        <dbReference type="EMBL" id="XDT73325.1"/>
    </source>
</evidence>
<sequence length="181" mass="20390">MIQPENAALVLIDIQGKLAQLMFERDRLFTRLRQLIDVANLFDMPILWMEQLPDKLGPTVPDIAEKLDGLSPMAKSTFSCFRDAGFKRALAQSRRRHLILAGIESHICVYQSCRDALSAGFEVSIVQDAISSRTEANYRLGLERMVMAGAAPVSVEMLAFDMQQVAEGPRFRQMIQLFRDA</sequence>
<keyword evidence="2" id="KW-0378">Hydrolase</keyword>
<dbReference type="InterPro" id="IPR036380">
    <property type="entry name" value="Isochorismatase-like_sf"/>
</dbReference>
<dbReference type="PANTHER" id="PTHR14119">
    <property type="entry name" value="HYDROLASE"/>
    <property type="match status" value="1"/>
</dbReference>
<accession>A0AB39UZS1</accession>